<dbReference type="InterPro" id="IPR000755">
    <property type="entry name" value="A_A_dipeptidase"/>
</dbReference>
<dbReference type="InterPro" id="IPR009045">
    <property type="entry name" value="Zn_M74/Hedgehog-like"/>
</dbReference>
<feature type="active site" description="Proton donor/acceptor" evidence="9">
    <location>
        <position position="223"/>
    </location>
</feature>
<evidence type="ECO:0000256" key="3">
    <source>
        <dbReference type="ARBA" id="ARBA00022723"/>
    </source>
</evidence>
<evidence type="ECO:0000256" key="10">
    <source>
        <dbReference type="PIRNR" id="PIRNR026671"/>
    </source>
</evidence>
<dbReference type="CDD" id="cd14817">
    <property type="entry name" value="D-Ala-D-Ala_dipeptidase_VanX"/>
    <property type="match status" value="1"/>
</dbReference>
<keyword evidence="3 9" id="KW-0479">Metal-binding</keyword>
<dbReference type="Gene3D" id="3.30.1380.10">
    <property type="match status" value="1"/>
</dbReference>
<dbReference type="GO" id="GO:0008237">
    <property type="term" value="F:metallopeptidase activity"/>
    <property type="evidence" value="ECO:0007669"/>
    <property type="project" value="UniProtKB-KW"/>
</dbReference>
<dbReference type="HAMAP" id="MF_01924">
    <property type="entry name" value="A_A_dipeptidase"/>
    <property type="match status" value="1"/>
</dbReference>
<evidence type="ECO:0000256" key="4">
    <source>
        <dbReference type="ARBA" id="ARBA00022801"/>
    </source>
</evidence>
<evidence type="ECO:0000313" key="12">
    <source>
        <dbReference type="EMBL" id="AGG90478.1"/>
    </source>
</evidence>
<dbReference type="STRING" id="666685.R2APBS1_3415"/>
<evidence type="ECO:0000256" key="1">
    <source>
        <dbReference type="ARBA" id="ARBA00001362"/>
    </source>
</evidence>
<accession>M4NLG1</accession>
<keyword evidence="5 9" id="KW-0862">Zinc</keyword>
<feature type="binding site" evidence="9">
    <location>
        <position position="154"/>
    </location>
    <ligand>
        <name>Zn(2+)</name>
        <dbReference type="ChEBI" id="CHEBI:29105"/>
        <note>catalytic</note>
    </ligand>
</feature>
<keyword evidence="13" id="KW-1185">Reference proteome</keyword>
<keyword evidence="4 9" id="KW-0378">Hydrolase</keyword>
<evidence type="ECO:0000256" key="6">
    <source>
        <dbReference type="ARBA" id="ARBA00022997"/>
    </source>
</evidence>
<dbReference type="GO" id="GO:0160237">
    <property type="term" value="F:D-Ala-D-Ala dipeptidase activity"/>
    <property type="evidence" value="ECO:0007669"/>
    <property type="project" value="UniProtKB-EC"/>
</dbReference>
<evidence type="ECO:0000256" key="8">
    <source>
        <dbReference type="ARBA" id="ARBA00023316"/>
    </source>
</evidence>
<gene>
    <name evidence="9" type="primary">ddpX</name>
    <name evidence="12" type="ORF">R2APBS1_3415</name>
</gene>
<sequence precursor="true">MITSTRRPLLLLGLLVALGATGRAHAAEQPPTLSPATTAAAANLVDIRSLVPDMAEDIKYAGSDNFVGAPVDGYLAPKCLLLRPVAEALARVEHELRTQHRRLKIWDCYRPARAVAHFVRWAHDLDDQRTKPQHYPTLDKSKLLGDYIAPVSGHSRGATIDLTLERCAADGKRCEALDMGTDFDFFDVRAHTDTPGITAQQHANRQLLRDAMQREGFRNYPMEWWHYTLSPEPTPHTIYDVPVQ</sequence>
<comment type="function">
    <text evidence="9 10">Catalyzes hydrolysis of the D-alanyl-D-alanine dipeptide.</text>
</comment>
<evidence type="ECO:0000256" key="5">
    <source>
        <dbReference type="ARBA" id="ARBA00022833"/>
    </source>
</evidence>
<keyword evidence="7 9" id="KW-0482">Metalloprotease</keyword>
<dbReference type="HOGENOM" id="CLU_060744_0_1_6"/>
<keyword evidence="8 10" id="KW-0961">Cell wall biogenesis/degradation</keyword>
<dbReference type="EMBL" id="CP003470">
    <property type="protein sequence ID" value="AGG90478.1"/>
    <property type="molecule type" value="Genomic_DNA"/>
</dbReference>
<name>M4NLG1_9GAMM</name>
<dbReference type="EC" id="3.4.13.22" evidence="9 10"/>
<dbReference type="GO" id="GO:0008270">
    <property type="term" value="F:zinc ion binding"/>
    <property type="evidence" value="ECO:0007669"/>
    <property type="project" value="UniProtKB-UniRule"/>
</dbReference>
<dbReference type="Proteomes" id="UP000011859">
    <property type="component" value="Chromosome"/>
</dbReference>
<protein>
    <recommendedName>
        <fullName evidence="9 10">D-alanyl-D-alanine dipeptidase</fullName>
        <shortName evidence="9 10">D-Ala-D-Ala dipeptidase</shortName>
        <ecNumber evidence="9 10">3.4.13.22</ecNumber>
    </recommendedName>
</protein>
<evidence type="ECO:0000313" key="13">
    <source>
        <dbReference type="Proteomes" id="UP000011859"/>
    </source>
</evidence>
<keyword evidence="11" id="KW-0732">Signal</keyword>
<dbReference type="GO" id="GO:0006508">
    <property type="term" value="P:proteolysis"/>
    <property type="evidence" value="ECO:0007669"/>
    <property type="project" value="UniProtKB-KW"/>
</dbReference>
<dbReference type="Pfam" id="PF01427">
    <property type="entry name" value="Peptidase_M15"/>
    <property type="match status" value="1"/>
</dbReference>
<dbReference type="PANTHER" id="PTHR43126:SF1">
    <property type="entry name" value="D-ALANYL-D-ALANINE DIPEPTIDASE"/>
    <property type="match status" value="1"/>
</dbReference>
<feature type="signal peptide" evidence="11">
    <location>
        <begin position="1"/>
        <end position="26"/>
    </location>
</feature>
<feature type="binding site" evidence="9">
    <location>
        <position position="161"/>
    </location>
    <ligand>
        <name>Zn(2+)</name>
        <dbReference type="ChEBI" id="CHEBI:29105"/>
        <note>catalytic</note>
    </ligand>
</feature>
<feature type="binding site" evidence="9">
    <location>
        <position position="226"/>
    </location>
    <ligand>
        <name>Zn(2+)</name>
        <dbReference type="ChEBI" id="CHEBI:29105"/>
        <note>catalytic</note>
    </ligand>
</feature>
<proteinExistence type="inferred from homology"/>
<dbReference type="AlphaFoldDB" id="M4NLG1"/>
<comment type="similarity">
    <text evidence="9 10">Belongs to the peptidase M15D family.</text>
</comment>
<dbReference type="RefSeq" id="WP_015448799.1">
    <property type="nucleotide sequence ID" value="NC_020541.1"/>
</dbReference>
<dbReference type="SUPFAM" id="SSF55166">
    <property type="entry name" value="Hedgehog/DD-peptidase"/>
    <property type="match status" value="1"/>
</dbReference>
<evidence type="ECO:0000256" key="9">
    <source>
        <dbReference type="HAMAP-Rule" id="MF_01924"/>
    </source>
</evidence>
<dbReference type="KEGG" id="rhd:R2APBS1_3415"/>
<comment type="cofactor">
    <cofactor evidence="9">
        <name>Zn(2+)</name>
        <dbReference type="ChEBI" id="CHEBI:29105"/>
    </cofactor>
    <text evidence="9">Binds 1 zinc ion per subunit.</text>
</comment>
<organism evidence="12 13">
    <name type="scientific">Rhodanobacter denitrificans</name>
    <dbReference type="NCBI Taxonomy" id="666685"/>
    <lineage>
        <taxon>Bacteria</taxon>
        <taxon>Pseudomonadati</taxon>
        <taxon>Pseudomonadota</taxon>
        <taxon>Gammaproteobacteria</taxon>
        <taxon>Lysobacterales</taxon>
        <taxon>Rhodanobacteraceae</taxon>
        <taxon>Rhodanobacter</taxon>
    </lineage>
</organism>
<comment type="catalytic activity">
    <reaction evidence="1 9 10">
        <text>D-alanyl-D-alanine + H2O = 2 D-alanine</text>
        <dbReference type="Rhea" id="RHEA:20661"/>
        <dbReference type="ChEBI" id="CHEBI:15377"/>
        <dbReference type="ChEBI" id="CHEBI:57416"/>
        <dbReference type="ChEBI" id="CHEBI:57822"/>
        <dbReference type="EC" id="3.4.13.22"/>
    </reaction>
</comment>
<dbReference type="OrthoDB" id="9801430at2"/>
<feature type="site" description="Transition state stabilizer" evidence="9">
    <location>
        <position position="110"/>
    </location>
</feature>
<dbReference type="PIRSF" id="PIRSF026671">
    <property type="entry name" value="AA_dipeptidase"/>
    <property type="match status" value="1"/>
</dbReference>
<dbReference type="GO" id="GO:0071555">
    <property type="term" value="P:cell wall organization"/>
    <property type="evidence" value="ECO:0007669"/>
    <property type="project" value="UniProtKB-KW"/>
</dbReference>
<evidence type="ECO:0000256" key="2">
    <source>
        <dbReference type="ARBA" id="ARBA00022670"/>
    </source>
</evidence>
<reference evidence="12 13" key="1">
    <citation type="submission" date="2012-04" db="EMBL/GenBank/DDBJ databases">
        <title>Complete genome of Rhodanobacter sp. 2APBS1.</title>
        <authorList>
            <consortium name="US DOE Joint Genome Institute"/>
            <person name="Huntemann M."/>
            <person name="Wei C.-L."/>
            <person name="Han J."/>
            <person name="Detter J.C."/>
            <person name="Han C."/>
            <person name="Tapia R."/>
            <person name="Munk A.C.C."/>
            <person name="Chen A."/>
            <person name="Krypides N."/>
            <person name="Mavromatis K."/>
            <person name="Markowitz V."/>
            <person name="Szeto E."/>
            <person name="Ivanova N."/>
            <person name="Mikhailova N."/>
            <person name="Ovchinnikova G."/>
            <person name="Pagani I."/>
            <person name="Pati A."/>
            <person name="Goodwin L."/>
            <person name="Peters L."/>
            <person name="Pitluck S."/>
            <person name="Woyke T."/>
            <person name="Prakash O."/>
            <person name="Elkins J."/>
            <person name="Brown S."/>
            <person name="Palumbo A."/>
            <person name="Hemme C."/>
            <person name="Zhou J."/>
            <person name="Watson D."/>
            <person name="Jardine P."/>
            <person name="Kostka J."/>
            <person name="Green S."/>
        </authorList>
    </citation>
    <scope>NUCLEOTIDE SEQUENCE [LARGE SCALE GENOMIC DNA]</scope>
    <source>
        <strain evidence="12 13">2APBS1</strain>
    </source>
</reference>
<dbReference type="PANTHER" id="PTHR43126">
    <property type="entry name" value="D-ALANYL-D-ALANINE DIPEPTIDASE"/>
    <property type="match status" value="1"/>
</dbReference>
<feature type="chain" id="PRO_5004056382" description="D-alanyl-D-alanine dipeptidase" evidence="11">
    <location>
        <begin position="27"/>
        <end position="244"/>
    </location>
</feature>
<evidence type="ECO:0000256" key="11">
    <source>
        <dbReference type="SAM" id="SignalP"/>
    </source>
</evidence>
<dbReference type="eggNOG" id="COG2173">
    <property type="taxonomic scope" value="Bacteria"/>
</dbReference>
<keyword evidence="2 9" id="KW-0645">Protease</keyword>
<keyword evidence="6 9" id="KW-0224">Dipeptidase</keyword>
<evidence type="ECO:0000256" key="7">
    <source>
        <dbReference type="ARBA" id="ARBA00023049"/>
    </source>
</evidence>